<protein>
    <recommendedName>
        <fullName evidence="5">Tetratricopeptide repeat protein</fullName>
    </recommendedName>
</protein>
<dbReference type="RefSeq" id="WP_248344810.1">
    <property type="nucleotide sequence ID" value="NZ_AP025592.1"/>
</dbReference>
<evidence type="ECO:0000256" key="2">
    <source>
        <dbReference type="SAM" id="Phobius"/>
    </source>
</evidence>
<keyword evidence="2" id="KW-0812">Transmembrane</keyword>
<evidence type="ECO:0000256" key="1">
    <source>
        <dbReference type="SAM" id="MobiDB-lite"/>
    </source>
</evidence>
<feature type="region of interest" description="Disordered" evidence="1">
    <location>
        <begin position="367"/>
        <end position="479"/>
    </location>
</feature>
<feature type="compositionally biased region" description="Basic residues" evidence="1">
    <location>
        <begin position="407"/>
        <end position="419"/>
    </location>
</feature>
<sequence>MATPISGSSFEPVAPEPVTEGDPGWASVEPGPGRSEAAPLPADDGDLEPGDGSPAEGASARRRRPGWYRAAALAALVLVATAGALAWRAHHRAQILAQGLAKARALVLLDTYGGYRGAADLLDPLARMDPVEAGSLRALALSMLALDYRDAPAEGTARRLLVEPERAATVPESAHLAQAALALRAREAGTATSHLGRVPAGPLAGTLRARVALLAGAPAALKEALEPAATDPSRYPAALALQGDQLRRERSWEAARAAYASALERSPTHPRAAFGLAKLALGGHAAPGEAMAALQRLVDDRAGTGASERGRAALHLAALQSRAGDRTAAYHTLDAADLEPAARTWAEKAAGQEELERTAYRVVEGAPPSLQSASDDDVYEPPPPAPPPAPKAEPRKAPAKAAPVAHRPAKAKVKAKPANRKALPAKAGKAGPKKDAKAKRGKLTHAQAQKPATRKVAKKGQSARADAHRARPVTVARSE</sequence>
<dbReference type="Proteomes" id="UP001162734">
    <property type="component" value="Chromosome"/>
</dbReference>
<organism evidence="3 4">
    <name type="scientific">Anaeromyxobacter paludicola</name>
    <dbReference type="NCBI Taxonomy" id="2918171"/>
    <lineage>
        <taxon>Bacteria</taxon>
        <taxon>Pseudomonadati</taxon>
        <taxon>Myxococcota</taxon>
        <taxon>Myxococcia</taxon>
        <taxon>Myxococcales</taxon>
        <taxon>Cystobacterineae</taxon>
        <taxon>Anaeromyxobacteraceae</taxon>
        <taxon>Anaeromyxobacter</taxon>
    </lineage>
</organism>
<accession>A0ABM7X7R9</accession>
<feature type="region of interest" description="Disordered" evidence="1">
    <location>
        <begin position="1"/>
        <end position="61"/>
    </location>
</feature>
<feature type="compositionally biased region" description="Pro residues" evidence="1">
    <location>
        <begin position="380"/>
        <end position="391"/>
    </location>
</feature>
<evidence type="ECO:0000313" key="4">
    <source>
        <dbReference type="Proteomes" id="UP001162734"/>
    </source>
</evidence>
<keyword evidence="2" id="KW-0472">Membrane</keyword>
<feature type="transmembrane region" description="Helical" evidence="2">
    <location>
        <begin position="67"/>
        <end position="87"/>
    </location>
</feature>
<reference evidence="4" key="1">
    <citation type="journal article" date="2022" name="Int. J. Syst. Evol. Microbiol.">
        <title>Anaeromyxobacter oryzae sp. nov., Anaeromyxobacter diazotrophicus sp. nov. and Anaeromyxobacter paludicola sp. nov., isolated from paddy soils.</title>
        <authorList>
            <person name="Itoh H."/>
            <person name="Xu Z."/>
            <person name="Mise K."/>
            <person name="Masuda Y."/>
            <person name="Ushijima N."/>
            <person name="Hayakawa C."/>
            <person name="Shiratori Y."/>
            <person name="Senoo K."/>
        </authorList>
    </citation>
    <scope>NUCLEOTIDE SEQUENCE [LARGE SCALE GENOMIC DNA]</scope>
    <source>
        <strain evidence="4">Red630</strain>
    </source>
</reference>
<evidence type="ECO:0000313" key="3">
    <source>
        <dbReference type="EMBL" id="BDG07857.1"/>
    </source>
</evidence>
<dbReference type="EMBL" id="AP025592">
    <property type="protein sequence ID" value="BDG07857.1"/>
    <property type="molecule type" value="Genomic_DNA"/>
</dbReference>
<name>A0ABM7X7R9_9BACT</name>
<keyword evidence="2" id="KW-1133">Transmembrane helix</keyword>
<keyword evidence="4" id="KW-1185">Reference proteome</keyword>
<proteinExistence type="predicted"/>
<feature type="compositionally biased region" description="Low complexity" evidence="1">
    <location>
        <begin position="420"/>
        <end position="430"/>
    </location>
</feature>
<evidence type="ECO:0008006" key="5">
    <source>
        <dbReference type="Google" id="ProtNLM"/>
    </source>
</evidence>
<gene>
    <name evidence="3" type="ORF">AMPC_09700</name>
</gene>